<name>A0AC34R7U8_9BILA</name>
<accession>A0AC34R7U8</accession>
<evidence type="ECO:0000313" key="1">
    <source>
        <dbReference type="Proteomes" id="UP000887576"/>
    </source>
</evidence>
<proteinExistence type="predicted"/>
<protein>
    <submittedName>
        <fullName evidence="2">Uncharacterized protein</fullName>
    </submittedName>
</protein>
<dbReference type="WBParaSite" id="JU765_v2.g4388.t1">
    <property type="protein sequence ID" value="JU765_v2.g4388.t1"/>
    <property type="gene ID" value="JU765_v2.g4388"/>
</dbReference>
<organism evidence="1 2">
    <name type="scientific">Panagrolaimus sp. JU765</name>
    <dbReference type="NCBI Taxonomy" id="591449"/>
    <lineage>
        <taxon>Eukaryota</taxon>
        <taxon>Metazoa</taxon>
        <taxon>Ecdysozoa</taxon>
        <taxon>Nematoda</taxon>
        <taxon>Chromadorea</taxon>
        <taxon>Rhabditida</taxon>
        <taxon>Tylenchina</taxon>
        <taxon>Panagrolaimomorpha</taxon>
        <taxon>Panagrolaimoidea</taxon>
        <taxon>Panagrolaimidae</taxon>
        <taxon>Panagrolaimus</taxon>
    </lineage>
</organism>
<sequence>FGEEIMDEEQWQDSIDAWKLSFLVPLIEKVLPNQNNPVEFQAKISNFLKSAINGNFLSSEDVVLPPIVRLNRFLVKQMCEHPTSEIFDDLKQTITNYCLLIQQVEEPSDTVKYFLLDVVKVFKNPIEMLRLLALKWLSLDDTYLLKQCAIDPEFKMILLVAIYLERFDLDENCVELATNLWGLLRFIEIPEMHSSILNETIHHEDFVQSETAEVIRELASEFPELINVFFNGLFDFYKKYLIIVPEETDNVGRMVKPAYDPIIERIGISKALIRLADIIPLNMTQKFVEEIGEKLNEHDGRVHSNLRSAAIVVIKRHGQQCIGTLLPYLETKLTNAPKTEDGDHIRQGLVVLMGTLGMYLGNEPNRVVQIFKTLIEALSTPSESVQRSVANCLPGLVGFIETESIETLEQLLHIMEVSDNYGDRRGAAYGIAAIVRGLRACVIVDVNLLKKIENMVTSKSNANQRESALLIMELLFVIMGHESEPFMPGFIPYLLLTYGDNNAAVRKATADAGSGLMAALSPYGAK</sequence>
<reference evidence="2" key="1">
    <citation type="submission" date="2022-11" db="UniProtKB">
        <authorList>
            <consortium name="WormBaseParasite"/>
        </authorList>
    </citation>
    <scope>IDENTIFICATION</scope>
</reference>
<dbReference type="Proteomes" id="UP000887576">
    <property type="component" value="Unplaced"/>
</dbReference>
<evidence type="ECO:0000313" key="2">
    <source>
        <dbReference type="WBParaSite" id="JU765_v2.g4388.t1"/>
    </source>
</evidence>